<sequence>MLLTIMFSCSKNTTELVGTWQVKSKYYKATYAIMEENDSIKAKVLYYNDGTTIIRKKDKKEYYVFENLKPSKNQYMDAVSGATTTNENKPNIALQPIHKDTLKVTTYIRNKPLNEIWIRINN</sequence>
<evidence type="ECO:0008006" key="3">
    <source>
        <dbReference type="Google" id="ProtNLM"/>
    </source>
</evidence>
<organism evidence="1 2">
    <name type="scientific">Maribacter ulvicola</name>
    <dbReference type="NCBI Taxonomy" id="228959"/>
    <lineage>
        <taxon>Bacteria</taxon>
        <taxon>Pseudomonadati</taxon>
        <taxon>Bacteroidota</taxon>
        <taxon>Flavobacteriia</taxon>
        <taxon>Flavobacteriales</taxon>
        <taxon>Flavobacteriaceae</taxon>
        <taxon>Maribacter</taxon>
    </lineage>
</organism>
<dbReference type="Proteomes" id="UP000186953">
    <property type="component" value="Unassembled WGS sequence"/>
</dbReference>
<accession>A0A1N6V792</accession>
<protein>
    <recommendedName>
        <fullName evidence="3">Lipocalin-like domain-containing protein</fullName>
    </recommendedName>
</protein>
<dbReference type="STRING" id="228959.SAMN05421797_10318"/>
<dbReference type="AlphaFoldDB" id="A0A1N6V792"/>
<name>A0A1N6V792_9FLAO</name>
<keyword evidence="2" id="KW-1185">Reference proteome</keyword>
<proteinExistence type="predicted"/>
<gene>
    <name evidence="1" type="ORF">SAMN05421797_10318</name>
</gene>
<evidence type="ECO:0000313" key="2">
    <source>
        <dbReference type="Proteomes" id="UP000186953"/>
    </source>
</evidence>
<evidence type="ECO:0000313" key="1">
    <source>
        <dbReference type="EMBL" id="SIQ73677.1"/>
    </source>
</evidence>
<dbReference type="EMBL" id="FTMA01000003">
    <property type="protein sequence ID" value="SIQ73677.1"/>
    <property type="molecule type" value="Genomic_DNA"/>
</dbReference>
<reference evidence="2" key="1">
    <citation type="submission" date="2017-01" db="EMBL/GenBank/DDBJ databases">
        <authorList>
            <person name="Varghese N."/>
            <person name="Submissions S."/>
        </authorList>
    </citation>
    <scope>NUCLEOTIDE SEQUENCE [LARGE SCALE GENOMIC DNA]</scope>
    <source>
        <strain evidence="2">DSM 15366</strain>
    </source>
</reference>